<accession>A0A7L6B8C3</accession>
<dbReference type="EMBL" id="CP059322">
    <property type="protein sequence ID" value="QLQ38232.1"/>
    <property type="molecule type" value="Genomic_DNA"/>
</dbReference>
<protein>
    <recommendedName>
        <fullName evidence="3">DUF4440 domain-containing protein</fullName>
    </recommendedName>
</protein>
<evidence type="ECO:0008006" key="3">
    <source>
        <dbReference type="Google" id="ProtNLM"/>
    </source>
</evidence>
<keyword evidence="2" id="KW-1185">Reference proteome</keyword>
<dbReference type="Proteomes" id="UP000510844">
    <property type="component" value="Chromosome"/>
</dbReference>
<evidence type="ECO:0000313" key="1">
    <source>
        <dbReference type="EMBL" id="QLQ38232.1"/>
    </source>
</evidence>
<evidence type="ECO:0000313" key="2">
    <source>
        <dbReference type="Proteomes" id="UP000510844"/>
    </source>
</evidence>
<dbReference type="RefSeq" id="WP_181570668.1">
    <property type="nucleotide sequence ID" value="NZ_CP059322.2"/>
</dbReference>
<name>A0A7L6B8C3_9ACTN</name>
<dbReference type="KEGG" id="mfeu:H1D33_04950"/>
<organism evidence="1 2">
    <name type="scientific">Micromonospora robiginosa</name>
    <dbReference type="NCBI Taxonomy" id="2749844"/>
    <lineage>
        <taxon>Bacteria</taxon>
        <taxon>Bacillati</taxon>
        <taxon>Actinomycetota</taxon>
        <taxon>Actinomycetes</taxon>
        <taxon>Micromonosporales</taxon>
        <taxon>Micromonosporaceae</taxon>
        <taxon>Micromonospora</taxon>
    </lineage>
</organism>
<gene>
    <name evidence="1" type="ORF">H1D33_04950</name>
</gene>
<proteinExistence type="predicted"/>
<dbReference type="AlphaFoldDB" id="A0A7L6B8C3"/>
<dbReference type="Gene3D" id="3.10.450.50">
    <property type="match status" value="1"/>
</dbReference>
<reference evidence="2" key="1">
    <citation type="submission" date="2020-07" db="EMBL/GenBank/DDBJ databases">
        <title>A new Micromonospora strain with potent antibiotic activity isolated from the microbiome of a mid-Atlantic deep-sea sponge.</title>
        <authorList>
            <person name="Back C.R."/>
            <person name="Stennett H.L."/>
            <person name="Williams S.E."/>
            <person name="Wang L."/>
            <person name="Ojeda Gomez J."/>
            <person name="Abdulle O.M."/>
            <person name="Duffy T."/>
            <person name="Hendry K.R."/>
            <person name="Powell D."/>
            <person name="Stach J.E."/>
            <person name="Essex-Lopresti A.E."/>
            <person name="Willis C.L."/>
            <person name="Curnow P."/>
            <person name="Race P.R."/>
        </authorList>
    </citation>
    <scope>NUCLEOTIDE SEQUENCE [LARGE SCALE GENOMIC DNA]</scope>
    <source>
        <strain evidence="2">28ISP2-46</strain>
    </source>
</reference>
<sequence>MPASWAVRKQLEANRGEATPEAAARVWLLKLSAGEELGLSRVLAGARHDELRQQWRDYRAEMTGTGREPSKLESVGPSVIEHQGADRATVTEQVRAVWWNDAQILAGTAHSWRWELRKDRGGWRVWSVDLPAWCGVHIRATLCP</sequence>
<reference evidence="1 2" key="2">
    <citation type="journal article" date="2021" name="Mar. Drugs">
        <title>A New Micromonospora Strain with Antibiotic Activity Isolated from the Microbiome of a Mid-Atlantic Deep-Sea Sponge.</title>
        <authorList>
            <person name="Back C.R."/>
            <person name="Stennett H.L."/>
            <person name="Williams S.E."/>
            <person name="Wang L."/>
            <person name="Ojeda Gomez J."/>
            <person name="Abdulle O.M."/>
            <person name="Duffy T."/>
            <person name="Neal C."/>
            <person name="Mantell J."/>
            <person name="Jepson M.A."/>
            <person name="Hendry K.R."/>
            <person name="Powell D."/>
            <person name="Stach J.E.M."/>
            <person name="Essex-Lopresti A.E."/>
            <person name="Willis C.L."/>
            <person name="Curnow P."/>
            <person name="Race P.R."/>
        </authorList>
    </citation>
    <scope>NUCLEOTIDE SEQUENCE [LARGE SCALE GENOMIC DNA]</scope>
    <source>
        <strain evidence="1 2">28ISP2-46</strain>
    </source>
</reference>